<evidence type="ECO:0000256" key="2">
    <source>
        <dbReference type="ARBA" id="ARBA00022598"/>
    </source>
</evidence>
<dbReference type="GO" id="GO:0003911">
    <property type="term" value="F:DNA ligase (NAD+) activity"/>
    <property type="evidence" value="ECO:0007669"/>
    <property type="project" value="UniProtKB-EC"/>
</dbReference>
<feature type="domain" description="BRCT" evidence="8">
    <location>
        <begin position="565"/>
        <end position="643"/>
    </location>
</feature>
<accession>A0A6C0BH12</accession>
<keyword evidence="6" id="KW-0520">NAD</keyword>
<dbReference type="InterPro" id="IPR013840">
    <property type="entry name" value="DNAligase_N"/>
</dbReference>
<proteinExistence type="predicted"/>
<dbReference type="Gene3D" id="1.10.287.610">
    <property type="entry name" value="Helix hairpin bin"/>
    <property type="match status" value="1"/>
</dbReference>
<dbReference type="InterPro" id="IPR013839">
    <property type="entry name" value="DNAligase_adenylation"/>
</dbReference>
<dbReference type="PROSITE" id="PS50172">
    <property type="entry name" value="BRCT"/>
    <property type="match status" value="1"/>
</dbReference>
<dbReference type="SUPFAM" id="SSF52113">
    <property type="entry name" value="BRCT domain"/>
    <property type="match status" value="1"/>
</dbReference>
<sequence>MKNITKKFIEQLKNDPKYVLQSLSEPEIEKLIQRANYDYYNKDEPLISDQLYDLIKEHLEEVNPKNPILKNIGAAIGDDERKEELPYFLGSLDKIKTDDKVMQKWINTHPGQCVVSDKLDGNSALLLWKGCSLKMYSRGDGTTGQNISHLLSFIKGIPNFKGKHEIAVRGELIISKADFEKVKDKGANARNMVAGLINSKIPDLQVAAVTQFVSYEIIHPKMMPSEQMIKMRELGYVPVHHQICPDITMEMLSTILVQRREQSEFEVDGIVVMHDKIYKRVKENPSYAFAFKSIHTMQKAEVLVINVEWNMSKDGYLVPVVNFHEVHLAGVTIKRAHGFNGKFIKDNVIGPGSRIVIIRSGDVIPYIAEVLASSVSGQPQMPDVNYEWSKSGVDIMLPHAEQKESRELRLKNLEYFFEKIDVKGLGPGNIKKMFEAGFTSVKSVFGASADDLKKVDGFKDKMADKVYTNLKDAKERLDCISIMDASNTLGRGIGKKKLQLIINEIPNIINQRYIPSVHELINIKGIEKTTAELFVSNLPKFFAFIQENDLFCGTVQVDVKDVPTANKGEFLGMKIVFTGFRNTNLENHITSHGGSMSSTISKNTSLLVRKDTEEESTKINKAKQLGVPIMTLTVFMQKYNIVM</sequence>
<dbReference type="InterPro" id="IPR012340">
    <property type="entry name" value="NA-bd_OB-fold"/>
</dbReference>
<evidence type="ECO:0000259" key="8">
    <source>
        <dbReference type="PROSITE" id="PS50172"/>
    </source>
</evidence>
<dbReference type="InterPro" id="IPR036420">
    <property type="entry name" value="BRCT_dom_sf"/>
</dbReference>
<evidence type="ECO:0000256" key="5">
    <source>
        <dbReference type="ARBA" id="ARBA00022833"/>
    </source>
</evidence>
<dbReference type="InterPro" id="IPR010995">
    <property type="entry name" value="DNA_repair_Rad51/TF_NusA_a-hlx"/>
</dbReference>
<dbReference type="GO" id="GO:0006281">
    <property type="term" value="P:DNA repair"/>
    <property type="evidence" value="ECO:0007669"/>
    <property type="project" value="InterPro"/>
</dbReference>
<dbReference type="Gene3D" id="3.40.50.10190">
    <property type="entry name" value="BRCT domain"/>
    <property type="match status" value="1"/>
</dbReference>
<keyword evidence="2" id="KW-0436">Ligase</keyword>
<dbReference type="InterPro" id="IPR001679">
    <property type="entry name" value="DNA_ligase"/>
</dbReference>
<dbReference type="Gene3D" id="2.40.50.140">
    <property type="entry name" value="Nucleic acid-binding proteins"/>
    <property type="match status" value="1"/>
</dbReference>
<keyword evidence="5" id="KW-0862">Zinc</keyword>
<dbReference type="GO" id="GO:0006260">
    <property type="term" value="P:DNA replication"/>
    <property type="evidence" value="ECO:0007669"/>
    <property type="project" value="UniProtKB-KW"/>
</dbReference>
<dbReference type="Pfam" id="PF14520">
    <property type="entry name" value="HHH_5"/>
    <property type="match status" value="1"/>
</dbReference>
<evidence type="ECO:0000256" key="3">
    <source>
        <dbReference type="ARBA" id="ARBA00022705"/>
    </source>
</evidence>
<dbReference type="InterPro" id="IPR004150">
    <property type="entry name" value="NAD_DNA_ligase_OB"/>
</dbReference>
<dbReference type="SUPFAM" id="SSF47794">
    <property type="entry name" value="Rad51 N-terminal domain-like"/>
    <property type="match status" value="1"/>
</dbReference>
<dbReference type="PIRSF" id="PIRSF001604">
    <property type="entry name" value="LigA"/>
    <property type="match status" value="1"/>
</dbReference>
<dbReference type="Pfam" id="PF01653">
    <property type="entry name" value="DNA_ligase_aden"/>
    <property type="match status" value="1"/>
</dbReference>
<evidence type="ECO:0000256" key="6">
    <source>
        <dbReference type="ARBA" id="ARBA00023027"/>
    </source>
</evidence>
<dbReference type="Gene3D" id="3.30.470.30">
    <property type="entry name" value="DNA ligase/mRNA capping enzyme"/>
    <property type="match status" value="1"/>
</dbReference>
<dbReference type="EC" id="6.5.1.2" evidence="1"/>
<evidence type="ECO:0000256" key="7">
    <source>
        <dbReference type="ARBA" id="ARBA00034005"/>
    </source>
</evidence>
<dbReference type="Gene3D" id="1.10.150.20">
    <property type="entry name" value="5' to 3' exonuclease, C-terminal subdomain"/>
    <property type="match status" value="1"/>
</dbReference>
<dbReference type="InterPro" id="IPR001357">
    <property type="entry name" value="BRCT_dom"/>
</dbReference>
<dbReference type="EMBL" id="MN739142">
    <property type="protein sequence ID" value="QHS90653.1"/>
    <property type="molecule type" value="Genomic_DNA"/>
</dbReference>
<dbReference type="Pfam" id="PF00533">
    <property type="entry name" value="BRCT"/>
    <property type="match status" value="1"/>
</dbReference>
<dbReference type="GO" id="GO:0000166">
    <property type="term" value="F:nucleotide binding"/>
    <property type="evidence" value="ECO:0007669"/>
    <property type="project" value="InterPro"/>
</dbReference>
<reference evidence="9" key="1">
    <citation type="journal article" date="2020" name="Nature">
        <title>Giant virus diversity and host interactions through global metagenomics.</title>
        <authorList>
            <person name="Schulz F."/>
            <person name="Roux S."/>
            <person name="Paez-Espino D."/>
            <person name="Jungbluth S."/>
            <person name="Walsh D.A."/>
            <person name="Denef V.J."/>
            <person name="McMahon K.D."/>
            <person name="Konstantinidis K.T."/>
            <person name="Eloe-Fadrosh E.A."/>
            <person name="Kyrpides N.C."/>
            <person name="Woyke T."/>
        </authorList>
    </citation>
    <scope>NUCLEOTIDE SEQUENCE</scope>
    <source>
        <strain evidence="9">GVMAG-M-3300010354-11</strain>
    </source>
</reference>
<dbReference type="SUPFAM" id="SSF56091">
    <property type="entry name" value="DNA ligase/mRNA capping enzyme, catalytic domain"/>
    <property type="match status" value="1"/>
</dbReference>
<dbReference type="AlphaFoldDB" id="A0A6C0BH12"/>
<organism evidence="9">
    <name type="scientific">viral metagenome</name>
    <dbReference type="NCBI Taxonomy" id="1070528"/>
    <lineage>
        <taxon>unclassified sequences</taxon>
        <taxon>metagenomes</taxon>
        <taxon>organismal metagenomes</taxon>
    </lineage>
</organism>
<protein>
    <recommendedName>
        <fullName evidence="1">DNA ligase (NAD(+))</fullName>
        <ecNumber evidence="1">6.5.1.2</ecNumber>
    </recommendedName>
</protein>
<dbReference type="SUPFAM" id="SSF50249">
    <property type="entry name" value="Nucleic acid-binding proteins"/>
    <property type="match status" value="1"/>
</dbReference>
<keyword evidence="4" id="KW-0479">Metal-binding</keyword>
<evidence type="ECO:0000256" key="4">
    <source>
        <dbReference type="ARBA" id="ARBA00022723"/>
    </source>
</evidence>
<name>A0A6C0BH12_9ZZZZ</name>
<keyword evidence="3" id="KW-0235">DNA replication</keyword>
<evidence type="ECO:0000313" key="9">
    <source>
        <dbReference type="EMBL" id="QHS90653.1"/>
    </source>
</evidence>
<dbReference type="SMART" id="SM00532">
    <property type="entry name" value="LIGANc"/>
    <property type="match status" value="1"/>
</dbReference>
<evidence type="ECO:0000256" key="1">
    <source>
        <dbReference type="ARBA" id="ARBA00012722"/>
    </source>
</evidence>
<dbReference type="Pfam" id="PF03120">
    <property type="entry name" value="OB_DNA_ligase"/>
    <property type="match status" value="1"/>
</dbReference>
<comment type="catalytic activity">
    <reaction evidence="7">
        <text>NAD(+) + (deoxyribonucleotide)n-3'-hydroxyl + 5'-phospho-(deoxyribonucleotide)m = (deoxyribonucleotide)n+m + AMP + beta-nicotinamide D-nucleotide.</text>
        <dbReference type="EC" id="6.5.1.2"/>
    </reaction>
</comment>